<gene>
    <name evidence="1" type="ORF">Sjap_010646</name>
</gene>
<accession>A0AAP0J9Z2</accession>
<name>A0AAP0J9Z2_9MAGN</name>
<reference evidence="1 2" key="1">
    <citation type="submission" date="2024-01" db="EMBL/GenBank/DDBJ databases">
        <title>Genome assemblies of Stephania.</title>
        <authorList>
            <person name="Yang L."/>
        </authorList>
    </citation>
    <scope>NUCLEOTIDE SEQUENCE [LARGE SCALE GENOMIC DNA]</scope>
    <source>
        <strain evidence="1">QJT</strain>
        <tissue evidence="1">Leaf</tissue>
    </source>
</reference>
<dbReference type="AlphaFoldDB" id="A0AAP0J9Z2"/>
<protein>
    <submittedName>
        <fullName evidence="1">Uncharacterized protein</fullName>
    </submittedName>
</protein>
<dbReference type="Proteomes" id="UP001417504">
    <property type="component" value="Unassembled WGS sequence"/>
</dbReference>
<sequence length="73" mass="7949">MCESENQVARLVCDAARWRRGVHWLGQHLRGVGTGTLCPRRQGWHRDPIDLDGALAAWGTRLSAPDAVSGAVS</sequence>
<evidence type="ECO:0000313" key="1">
    <source>
        <dbReference type="EMBL" id="KAK9130159.1"/>
    </source>
</evidence>
<comment type="caution">
    <text evidence="1">The sequence shown here is derived from an EMBL/GenBank/DDBJ whole genome shotgun (WGS) entry which is preliminary data.</text>
</comment>
<proteinExistence type="predicted"/>
<evidence type="ECO:0000313" key="2">
    <source>
        <dbReference type="Proteomes" id="UP001417504"/>
    </source>
</evidence>
<organism evidence="1 2">
    <name type="scientific">Stephania japonica</name>
    <dbReference type="NCBI Taxonomy" id="461633"/>
    <lineage>
        <taxon>Eukaryota</taxon>
        <taxon>Viridiplantae</taxon>
        <taxon>Streptophyta</taxon>
        <taxon>Embryophyta</taxon>
        <taxon>Tracheophyta</taxon>
        <taxon>Spermatophyta</taxon>
        <taxon>Magnoliopsida</taxon>
        <taxon>Ranunculales</taxon>
        <taxon>Menispermaceae</taxon>
        <taxon>Menispermoideae</taxon>
        <taxon>Cissampelideae</taxon>
        <taxon>Stephania</taxon>
    </lineage>
</organism>
<dbReference type="EMBL" id="JBBNAE010000004">
    <property type="protein sequence ID" value="KAK9130159.1"/>
    <property type="molecule type" value="Genomic_DNA"/>
</dbReference>
<keyword evidence="2" id="KW-1185">Reference proteome</keyword>